<evidence type="ECO:0000313" key="2">
    <source>
        <dbReference type="Proteomes" id="UP000241675"/>
    </source>
</evidence>
<name>A0A2D2W2P1_9CAUD</name>
<proteinExistence type="predicted"/>
<reference evidence="1 2" key="2">
    <citation type="submission" date="2017-11" db="EMBL/GenBank/DDBJ databases">
        <title>Lysogenic conversion of Stenotrophomonas maltophilia by temperate phage DLP4.</title>
        <authorList>
            <person name="Dennis J."/>
            <person name="Stothard P."/>
        </authorList>
    </citation>
    <scope>NUCLEOTIDE SEQUENCE [LARGE SCALE GENOMIC DNA]</scope>
</reference>
<sequence>MKSALPKEALIDRRYGAPVPVNRAVAIIEDLLGNLNQTDNLLASWHTIKMALAASPVIEVAYPNVEAMKKAKLEQE</sequence>
<accession>A0A2D2W2P1</accession>
<reference evidence="2" key="1">
    <citation type="submission" date="2017-10" db="EMBL/GenBank/DDBJ databases">
        <authorList>
            <person name="Peters D.L."/>
        </authorList>
    </citation>
    <scope>NUCLEOTIDE SEQUENCE [LARGE SCALE GENOMIC DNA]</scope>
</reference>
<dbReference type="Proteomes" id="UP000241675">
    <property type="component" value="Segment"/>
</dbReference>
<keyword evidence="2" id="KW-1185">Reference proteome</keyword>
<dbReference type="EMBL" id="MG189906">
    <property type="protein sequence ID" value="ATS92393.1"/>
    <property type="molecule type" value="Genomic_DNA"/>
</dbReference>
<evidence type="ECO:0000313" key="1">
    <source>
        <dbReference type="EMBL" id="ATS92393.1"/>
    </source>
</evidence>
<gene>
    <name evidence="1" type="ORF">DLP05_123</name>
</gene>
<protein>
    <submittedName>
        <fullName evidence="1">Uncharacterized protein</fullName>
    </submittedName>
</protein>
<organism evidence="1 2">
    <name type="scientific">Stenotrophomonas phage vB_SmaS_DLP_5</name>
    <dbReference type="NCBI Taxonomy" id="2044561"/>
    <lineage>
        <taxon>Viruses</taxon>
        <taxon>Duplodnaviria</taxon>
        <taxon>Heunggongvirae</taxon>
        <taxon>Uroviricota</taxon>
        <taxon>Caudoviricetes</taxon>
        <taxon>Delepquintavirus</taxon>
        <taxon>Delepquintavirus DLP5</taxon>
    </lineage>
</organism>